<sequence>MSDFNSVIEKGTDYPAVAYFNKAESLRELNRFEEAIKYYDNVISVDNKDSRAYFKKGMTFSKLGKKDSACISLKIAKDLGDPEAEKEIGTLCN</sequence>
<dbReference type="Pfam" id="PF13181">
    <property type="entry name" value="TPR_8"/>
    <property type="match status" value="1"/>
</dbReference>
<dbReference type="InterPro" id="IPR019734">
    <property type="entry name" value="TPR_rpt"/>
</dbReference>
<dbReference type="SUPFAM" id="SSF48452">
    <property type="entry name" value="TPR-like"/>
    <property type="match status" value="1"/>
</dbReference>
<dbReference type="STRING" id="550983.A4R26_01325"/>
<dbReference type="AlphaFoldDB" id="A0A1V9GCR4"/>
<proteinExistence type="predicted"/>
<dbReference type="Proteomes" id="UP000192276">
    <property type="component" value="Unassembled WGS sequence"/>
</dbReference>
<dbReference type="EMBL" id="LWBP01000001">
    <property type="protein sequence ID" value="OQP68475.1"/>
    <property type="molecule type" value="Genomic_DNA"/>
</dbReference>
<evidence type="ECO:0000256" key="1">
    <source>
        <dbReference type="PROSITE-ProRule" id="PRU00339"/>
    </source>
</evidence>
<dbReference type="InterPro" id="IPR011990">
    <property type="entry name" value="TPR-like_helical_dom_sf"/>
</dbReference>
<keyword evidence="3" id="KW-1185">Reference proteome</keyword>
<evidence type="ECO:0000313" key="2">
    <source>
        <dbReference type="EMBL" id="OQP68475.1"/>
    </source>
</evidence>
<organism evidence="2 3">
    <name type="scientific">Niastella populi</name>
    <dbReference type="NCBI Taxonomy" id="550983"/>
    <lineage>
        <taxon>Bacteria</taxon>
        <taxon>Pseudomonadati</taxon>
        <taxon>Bacteroidota</taxon>
        <taxon>Chitinophagia</taxon>
        <taxon>Chitinophagales</taxon>
        <taxon>Chitinophagaceae</taxon>
        <taxon>Niastella</taxon>
    </lineage>
</organism>
<feature type="repeat" description="TPR" evidence="1">
    <location>
        <begin position="16"/>
        <end position="49"/>
    </location>
</feature>
<dbReference type="Gene3D" id="1.25.40.10">
    <property type="entry name" value="Tetratricopeptide repeat domain"/>
    <property type="match status" value="1"/>
</dbReference>
<dbReference type="Pfam" id="PF00515">
    <property type="entry name" value="TPR_1"/>
    <property type="match status" value="1"/>
</dbReference>
<keyword evidence="1" id="KW-0802">TPR repeat</keyword>
<dbReference type="SMART" id="SM00028">
    <property type="entry name" value="TPR"/>
    <property type="match status" value="2"/>
</dbReference>
<gene>
    <name evidence="2" type="ORF">A4R26_01325</name>
</gene>
<accession>A0A1V9GCR4</accession>
<dbReference type="PROSITE" id="PS50005">
    <property type="entry name" value="TPR"/>
    <property type="match status" value="1"/>
</dbReference>
<evidence type="ECO:0000313" key="3">
    <source>
        <dbReference type="Proteomes" id="UP000192276"/>
    </source>
</evidence>
<name>A0A1V9GCR4_9BACT</name>
<comment type="caution">
    <text evidence="2">The sequence shown here is derived from an EMBL/GenBank/DDBJ whole genome shotgun (WGS) entry which is preliminary data.</text>
</comment>
<reference evidence="3" key="1">
    <citation type="submission" date="2016-04" db="EMBL/GenBank/DDBJ databases">
        <authorList>
            <person name="Chen L."/>
            <person name="Zhuang W."/>
            <person name="Wang G."/>
        </authorList>
    </citation>
    <scope>NUCLEOTIDE SEQUENCE [LARGE SCALE GENOMIC DNA]</scope>
    <source>
        <strain evidence="3">208</strain>
    </source>
</reference>
<protein>
    <submittedName>
        <fullName evidence="2">Uncharacterized protein</fullName>
    </submittedName>
</protein>
<dbReference type="OrthoDB" id="9785181at2"/>